<name>H8G860_9PSEU</name>
<sequence length="159" mass="17670">MSGDTGGVDDGTLIAHIRTLMVESSRFVHAFGDSHALHRSDLAALVAIMDAATSGHPLSQGELANELQLSASATTSVLDRLQALGHVERRRDDRDRRRVVLHIRPSAQKLGHELFSPLGAAYARAWAQFDEAERRTIERFLDVTVEATVRTRHQRPRED</sequence>
<dbReference type="SMART" id="SM00347">
    <property type="entry name" value="HTH_MARR"/>
    <property type="match status" value="1"/>
</dbReference>
<dbReference type="Gene3D" id="1.10.10.10">
    <property type="entry name" value="Winged helix-like DNA-binding domain superfamily/Winged helix DNA-binding domain"/>
    <property type="match status" value="1"/>
</dbReference>
<dbReference type="RefSeq" id="WP_005442013.1">
    <property type="nucleotide sequence ID" value="NZ_CM001466.1"/>
</dbReference>
<dbReference type="GO" id="GO:0003700">
    <property type="term" value="F:DNA-binding transcription factor activity"/>
    <property type="evidence" value="ECO:0007669"/>
    <property type="project" value="InterPro"/>
</dbReference>
<dbReference type="AlphaFoldDB" id="H8G860"/>
<dbReference type="InterPro" id="IPR036390">
    <property type="entry name" value="WH_DNA-bd_sf"/>
</dbReference>
<protein>
    <submittedName>
        <fullName evidence="2">Transcriptional regulator</fullName>
    </submittedName>
</protein>
<dbReference type="OrthoDB" id="3173926at2"/>
<dbReference type="HOGENOM" id="CLU_083287_1_0_11"/>
<dbReference type="Proteomes" id="UP000004705">
    <property type="component" value="Chromosome"/>
</dbReference>
<gene>
    <name evidence="2" type="ORF">SacazDRAFT_02515</name>
</gene>
<keyword evidence="3" id="KW-1185">Reference proteome</keyword>
<organism evidence="2 3">
    <name type="scientific">Saccharomonospora azurea NA-128</name>
    <dbReference type="NCBI Taxonomy" id="882081"/>
    <lineage>
        <taxon>Bacteria</taxon>
        <taxon>Bacillati</taxon>
        <taxon>Actinomycetota</taxon>
        <taxon>Actinomycetes</taxon>
        <taxon>Pseudonocardiales</taxon>
        <taxon>Pseudonocardiaceae</taxon>
        <taxon>Saccharomonospora</taxon>
    </lineage>
</organism>
<dbReference type="SUPFAM" id="SSF46785">
    <property type="entry name" value="Winged helix' DNA-binding domain"/>
    <property type="match status" value="1"/>
</dbReference>
<proteinExistence type="predicted"/>
<dbReference type="GO" id="GO:0006950">
    <property type="term" value="P:response to stress"/>
    <property type="evidence" value="ECO:0007669"/>
    <property type="project" value="TreeGrafter"/>
</dbReference>
<dbReference type="InterPro" id="IPR036388">
    <property type="entry name" value="WH-like_DNA-bd_sf"/>
</dbReference>
<dbReference type="PRINTS" id="PR00598">
    <property type="entry name" value="HTHMARR"/>
</dbReference>
<dbReference type="InterPro" id="IPR039422">
    <property type="entry name" value="MarR/SlyA-like"/>
</dbReference>
<evidence type="ECO:0000259" key="1">
    <source>
        <dbReference type="PROSITE" id="PS50995"/>
    </source>
</evidence>
<dbReference type="PANTHER" id="PTHR33164">
    <property type="entry name" value="TRANSCRIPTIONAL REGULATOR, MARR FAMILY"/>
    <property type="match status" value="1"/>
</dbReference>
<dbReference type="PANTHER" id="PTHR33164:SF106">
    <property type="entry name" value="TRANSCRIPTIONAL REGULATORY PROTEIN"/>
    <property type="match status" value="1"/>
</dbReference>
<reference evidence="2 3" key="1">
    <citation type="journal article" date="2012" name="Stand. Genomic Sci.">
        <title>Genome sequence of the soil bacterium Saccharomonospora azurea type strain (NA-128(T)).</title>
        <authorList>
            <person name="Klenk H.P."/>
            <person name="Held B."/>
            <person name="Lucas S."/>
            <person name="Lapidus A."/>
            <person name="Copeland A."/>
            <person name="Hammon N."/>
            <person name="Pitluck S."/>
            <person name="Goodwin L.A."/>
            <person name="Han C."/>
            <person name="Tapia R."/>
            <person name="Brambilla E.M."/>
            <person name="Potter G."/>
            <person name="Land M."/>
            <person name="Ivanova N."/>
            <person name="Rohde M."/>
            <person name="Goker M."/>
            <person name="Detter J.C."/>
            <person name="Kyrpides N.C."/>
            <person name="Woyke T."/>
        </authorList>
    </citation>
    <scope>NUCLEOTIDE SEQUENCE [LARGE SCALE GENOMIC DNA]</scope>
    <source>
        <strain evidence="2 3">NA-128</strain>
    </source>
</reference>
<accession>H8G860</accession>
<dbReference type="PROSITE" id="PS50995">
    <property type="entry name" value="HTH_MARR_2"/>
    <property type="match status" value="1"/>
</dbReference>
<dbReference type="Pfam" id="PF12802">
    <property type="entry name" value="MarR_2"/>
    <property type="match status" value="1"/>
</dbReference>
<feature type="domain" description="HTH marR-type" evidence="1">
    <location>
        <begin position="1"/>
        <end position="146"/>
    </location>
</feature>
<evidence type="ECO:0000313" key="3">
    <source>
        <dbReference type="Proteomes" id="UP000004705"/>
    </source>
</evidence>
<evidence type="ECO:0000313" key="2">
    <source>
        <dbReference type="EMBL" id="EHY89412.1"/>
    </source>
</evidence>
<dbReference type="InterPro" id="IPR000835">
    <property type="entry name" value="HTH_MarR-typ"/>
</dbReference>
<dbReference type="EMBL" id="CM001466">
    <property type="protein sequence ID" value="EHY89412.1"/>
    <property type="molecule type" value="Genomic_DNA"/>
</dbReference>